<evidence type="ECO:0000256" key="4">
    <source>
        <dbReference type="ARBA" id="ARBA00023136"/>
    </source>
</evidence>
<organism evidence="6 7">
    <name type="scientific">Strongyloides stercoralis</name>
    <name type="common">Threadworm</name>
    <dbReference type="NCBI Taxonomy" id="6248"/>
    <lineage>
        <taxon>Eukaryota</taxon>
        <taxon>Metazoa</taxon>
        <taxon>Ecdysozoa</taxon>
        <taxon>Nematoda</taxon>
        <taxon>Chromadorea</taxon>
        <taxon>Rhabditida</taxon>
        <taxon>Tylenchina</taxon>
        <taxon>Panagrolaimomorpha</taxon>
        <taxon>Strongyloidoidea</taxon>
        <taxon>Strongyloididae</taxon>
        <taxon>Strongyloides</taxon>
    </lineage>
</organism>
<dbReference type="Proteomes" id="UP000035681">
    <property type="component" value="Unplaced"/>
</dbReference>
<keyword evidence="3" id="KW-0808">Transferase</keyword>
<evidence type="ECO:0000313" key="6">
    <source>
        <dbReference type="Proteomes" id="UP000035681"/>
    </source>
</evidence>
<evidence type="ECO:0000256" key="5">
    <source>
        <dbReference type="ARBA" id="ARBA00023180"/>
    </source>
</evidence>
<keyword evidence="6" id="KW-1185">Reference proteome</keyword>
<accession>A0AAF5HZH4</accession>
<evidence type="ECO:0000256" key="1">
    <source>
        <dbReference type="ARBA" id="ARBA00004606"/>
    </source>
</evidence>
<dbReference type="InterPro" id="IPR003406">
    <property type="entry name" value="Glyco_trans_14"/>
</dbReference>
<keyword evidence="4" id="KW-0472">Membrane</keyword>
<name>A0AAF5HZH4_STRER</name>
<reference evidence="7" key="1">
    <citation type="submission" date="2024-02" db="UniProtKB">
        <authorList>
            <consortium name="WormBaseParasite"/>
        </authorList>
    </citation>
    <scope>IDENTIFICATION</scope>
</reference>
<keyword evidence="5" id="KW-0325">Glycoprotein</keyword>
<evidence type="ECO:0000313" key="7">
    <source>
        <dbReference type="WBParaSite" id="TCONS_00005265.p1"/>
    </source>
</evidence>
<dbReference type="GO" id="GO:0016020">
    <property type="term" value="C:membrane"/>
    <property type="evidence" value="ECO:0007669"/>
    <property type="project" value="UniProtKB-SubCell"/>
</dbReference>
<comment type="subcellular location">
    <subcellularLocation>
        <location evidence="1">Membrane</location>
        <topology evidence="1">Single-pass type II membrane protein</topology>
    </subcellularLocation>
</comment>
<proteinExistence type="predicted"/>
<dbReference type="AlphaFoldDB" id="A0AAF5HZH4"/>
<dbReference type="WBParaSite" id="TCONS_00005265.p1">
    <property type="protein sequence ID" value="TCONS_00005265.p1"/>
    <property type="gene ID" value="XLOC_003592"/>
</dbReference>
<protein>
    <submittedName>
        <fullName evidence="7">Glycosyltransferase family 92 protein</fullName>
    </submittedName>
</protein>
<dbReference type="PANTHER" id="PTHR46671:SF7">
    <property type="entry name" value="CORE-2_I-BRANCHING ENZYME"/>
    <property type="match status" value="1"/>
</dbReference>
<evidence type="ECO:0000256" key="3">
    <source>
        <dbReference type="ARBA" id="ARBA00022679"/>
    </source>
</evidence>
<sequence length="909" mass="108004">MNTSTHFSTTNIYFKSPLDRVQQIICIYCTLQTFIFNKKFHKINLFGIPLEIKLSIDNNITSHKFCQKNQHIFEGKFCPNYFLLKKLLINYEEGKVKNFTYNLKYNKINIECSSLIDNNLISINKAKSKRLIYSERNVSMSCSSIYQRGFGNITEGSDIEKKYSLAYARNVYNTYEIIELILLAQYSKNNYYCYTVDSKFPDTLKKMKKLEECLPNVFINKNQYDFKSNGKFSSIAHFDCMKLLLKKQWDYLYLLQMDDIVIKTNRQILEILEATGFTLDMAFTNEPNVIKQRVDFSLPWTYKDLNIFLKGDYRINIPNILNKSVVFHKGLVPSGMRRESIEYLVNNINITTFLNQLNSEILYGHDELTWQTLLTDDILNIPNSVPRNCVFIYHPRSTYLSRKVIWYGTPCSTKIYHHSICTWGVESLNQIKNYGEMYGYRFKSDSDFGALKCWVNYMYQRNNFMKHEVPNLWYYYNLPQSILERKRKSNDLKSINLYIQAEIKDTSGMIKKPFNINLDCKKLIIEDEKYINKVKIKRITFENKTLPMDCPSIYKRGFNVNQNLSDIEKKYSLAFATNIYKQYELIELKLLATYSPNNHYCYMVDSKNPKLFEEMIQLEKCLPNVYIPRIQYDMKSNGENGSLAHYECMKRLVKTNFDYLFLLQNDDMALKTNRELLEILESMNFAMDMRITINERVIHSRVNFTKLWTYRNLNIFLDGDPRKENISIMNQTIQFSNGLLSTGLPKDTVEYLVNKLNITTFLKQLNTNLFGHDELTWQTLLTNEILNVPGYVPREYALIYFIRPYFLSRYVLWTSLYCPTKDGYHAVCSFGVESLKNLTNSKYYFLYRFNESFDYGAMKCYAEYLYNKTHFDKYERPDLWFYYNSPLSIYKRLRLKNDINLIKNYKNWL</sequence>
<keyword evidence="2" id="KW-0328">Glycosyltransferase</keyword>
<dbReference type="PANTHER" id="PTHR46671">
    <property type="entry name" value="PROTEIN CBG11221"/>
    <property type="match status" value="1"/>
</dbReference>
<evidence type="ECO:0000256" key="2">
    <source>
        <dbReference type="ARBA" id="ARBA00022676"/>
    </source>
</evidence>
<dbReference type="GO" id="GO:0016757">
    <property type="term" value="F:glycosyltransferase activity"/>
    <property type="evidence" value="ECO:0007669"/>
    <property type="project" value="UniProtKB-KW"/>
</dbReference>
<dbReference type="Pfam" id="PF02485">
    <property type="entry name" value="Branch"/>
    <property type="match status" value="2"/>
</dbReference>